<name>A0A1Z4BLU4_9FLAO</name>
<evidence type="ECO:0000313" key="1">
    <source>
        <dbReference type="EMBL" id="ASF42222.1"/>
    </source>
</evidence>
<gene>
    <name evidence="1" type="ORF">CBG49_03470</name>
</gene>
<dbReference type="EMBL" id="CP022022">
    <property type="protein sequence ID" value="ASF42222.1"/>
    <property type="molecule type" value="Genomic_DNA"/>
</dbReference>
<organism evidence="1 2">
    <name type="scientific">Capnocytophaga endodontalis</name>
    <dbReference type="NCBI Taxonomy" id="2708117"/>
    <lineage>
        <taxon>Bacteria</taxon>
        <taxon>Pseudomonadati</taxon>
        <taxon>Bacteroidota</taxon>
        <taxon>Flavobacteriia</taxon>
        <taxon>Flavobacteriales</taxon>
        <taxon>Flavobacteriaceae</taxon>
        <taxon>Capnocytophaga</taxon>
    </lineage>
</organism>
<keyword evidence="2" id="KW-1185">Reference proteome</keyword>
<dbReference type="AlphaFoldDB" id="A0A1Z4BLU4"/>
<reference evidence="2" key="1">
    <citation type="submission" date="2017-06" db="EMBL/GenBank/DDBJ databases">
        <title>Complete genome sequence of Capnocytophaga sp. KCOM 1579 (=ChDC OS43) isolated from a human refractory periapical abscess lesion.</title>
        <authorList>
            <person name="Kook J.-K."/>
            <person name="Park S.-N."/>
            <person name="Lim Y.K."/>
            <person name="Roh H."/>
        </authorList>
    </citation>
    <scope>NUCLEOTIDE SEQUENCE [LARGE SCALE GENOMIC DNA]</scope>
    <source>
        <strain evidence="2">ChDC OS43</strain>
    </source>
</reference>
<dbReference type="RefSeq" id="WP_088593392.1">
    <property type="nucleotide sequence ID" value="NZ_CP022022.1"/>
</dbReference>
<dbReference type="KEGG" id="capn:CBG49_03470"/>
<proteinExistence type="predicted"/>
<sequence>MMHGERDDKNGTLFFTPTEEIFDRPETKKFVETYIPDKKIGVARFNDAPSLRVFDYLPLYDDEEE</sequence>
<protein>
    <submittedName>
        <fullName evidence="1">Uncharacterized protein</fullName>
    </submittedName>
</protein>
<dbReference type="Proteomes" id="UP000197007">
    <property type="component" value="Chromosome"/>
</dbReference>
<evidence type="ECO:0000313" key="2">
    <source>
        <dbReference type="Proteomes" id="UP000197007"/>
    </source>
</evidence>
<accession>A0A1Z4BLU4</accession>